<evidence type="ECO:0000313" key="3">
    <source>
        <dbReference type="Proteomes" id="UP000886998"/>
    </source>
</evidence>
<dbReference type="Proteomes" id="UP000886998">
    <property type="component" value="Unassembled WGS sequence"/>
</dbReference>
<evidence type="ECO:0000313" key="2">
    <source>
        <dbReference type="EMBL" id="GFY53219.1"/>
    </source>
</evidence>
<protein>
    <submittedName>
        <fullName evidence="2">Uncharacterized protein</fullName>
    </submittedName>
</protein>
<sequence length="139" mass="15798">MSALFPFPKSRKRTLPGKGSRDQGIDGEECLPSIPQSFPSFIPREFLGWGVDSLRGRMSRRLVVYRQTTTANGIASNPIPLPVPSTIAKDLSIFSLWFLLQRCFCFRSFRGRVHKKKANDWQFCFYALVPLCIVSTNPK</sequence>
<reference evidence="2" key="1">
    <citation type="submission" date="2020-08" db="EMBL/GenBank/DDBJ databases">
        <title>Multicomponent nature underlies the extraordinary mechanical properties of spider dragline silk.</title>
        <authorList>
            <person name="Kono N."/>
            <person name="Nakamura H."/>
            <person name="Mori M."/>
            <person name="Yoshida Y."/>
            <person name="Ohtoshi R."/>
            <person name="Malay A.D."/>
            <person name="Moran D.A.P."/>
            <person name="Tomita M."/>
            <person name="Numata K."/>
            <person name="Arakawa K."/>
        </authorList>
    </citation>
    <scope>NUCLEOTIDE SEQUENCE</scope>
</reference>
<comment type="caution">
    <text evidence="2">The sequence shown here is derived from an EMBL/GenBank/DDBJ whole genome shotgun (WGS) entry which is preliminary data.</text>
</comment>
<accession>A0A8X6XIT9</accession>
<proteinExistence type="predicted"/>
<keyword evidence="3" id="KW-1185">Reference proteome</keyword>
<dbReference type="EMBL" id="BMAV01009157">
    <property type="protein sequence ID" value="GFY53219.1"/>
    <property type="molecule type" value="Genomic_DNA"/>
</dbReference>
<feature type="region of interest" description="Disordered" evidence="1">
    <location>
        <begin position="1"/>
        <end position="26"/>
    </location>
</feature>
<gene>
    <name evidence="2" type="ORF">TNIN_240541</name>
</gene>
<organism evidence="2 3">
    <name type="scientific">Trichonephila inaurata madagascariensis</name>
    <dbReference type="NCBI Taxonomy" id="2747483"/>
    <lineage>
        <taxon>Eukaryota</taxon>
        <taxon>Metazoa</taxon>
        <taxon>Ecdysozoa</taxon>
        <taxon>Arthropoda</taxon>
        <taxon>Chelicerata</taxon>
        <taxon>Arachnida</taxon>
        <taxon>Araneae</taxon>
        <taxon>Araneomorphae</taxon>
        <taxon>Entelegynae</taxon>
        <taxon>Araneoidea</taxon>
        <taxon>Nephilidae</taxon>
        <taxon>Trichonephila</taxon>
        <taxon>Trichonephila inaurata</taxon>
    </lineage>
</organism>
<evidence type="ECO:0000256" key="1">
    <source>
        <dbReference type="SAM" id="MobiDB-lite"/>
    </source>
</evidence>
<name>A0A8X6XIT9_9ARAC</name>
<dbReference type="AlphaFoldDB" id="A0A8X6XIT9"/>